<keyword evidence="5" id="KW-1185">Reference proteome</keyword>
<evidence type="ECO:0000313" key="4">
    <source>
        <dbReference type="EMBL" id="KAK9062464.1"/>
    </source>
</evidence>
<sequence length="297" mass="32952">MASSPKLSVSLLFITLSFLFSSSSSSPTLSSTCHPHFNPFLRDLKLQCAAAATASSPIEMDGESLDRLLSSVNSNAYTAILFYASWCSFSKKMQTKFNALASTYPQIKHIKVEQSSALPSIFSRHGIHSVPSILIANRTSRIQYHGPKDLHSLLDFYQSTTGLAHEVNFTEEDELESLSENSPRALGSWMNMNSKDEPYLSFSLLFILLKVFLYLCPIIVSNVTTLWVTYVPRLNLAIFGESKQLLARTLDLFDVKSAFKKLRLSKSRKFRNGARSARVLASSLASVSLGETSSARQ</sequence>
<proteinExistence type="predicted"/>
<evidence type="ECO:0000259" key="3">
    <source>
        <dbReference type="PROSITE" id="PS51352"/>
    </source>
</evidence>
<dbReference type="EMBL" id="JBCNJP010000019">
    <property type="protein sequence ID" value="KAK9062464.1"/>
    <property type="molecule type" value="Genomic_DNA"/>
</dbReference>
<comment type="caution">
    <text evidence="4">The sequence shown here is derived from an EMBL/GenBank/DDBJ whole genome shotgun (WGS) entry which is preliminary data.</text>
</comment>
<dbReference type="AlphaFoldDB" id="A0AAP0CT81"/>
<gene>
    <name evidence="4" type="ORF">SSX86_019650</name>
</gene>
<keyword evidence="1" id="KW-1133">Transmembrane helix</keyword>
<dbReference type="Proteomes" id="UP001408789">
    <property type="component" value="Unassembled WGS sequence"/>
</dbReference>
<dbReference type="InterPro" id="IPR044794">
    <property type="entry name" value="APRL5/7"/>
</dbReference>
<dbReference type="Gene3D" id="3.40.30.10">
    <property type="entry name" value="Glutaredoxin"/>
    <property type="match status" value="1"/>
</dbReference>
<dbReference type="InterPro" id="IPR036249">
    <property type="entry name" value="Thioredoxin-like_sf"/>
</dbReference>
<dbReference type="PANTHER" id="PTHR47126">
    <property type="entry name" value="5'-ADENYLYLSULFATE REDUCTASE-LIKE 7"/>
    <property type="match status" value="1"/>
</dbReference>
<keyword evidence="2" id="KW-0732">Signal</keyword>
<dbReference type="PROSITE" id="PS51352">
    <property type="entry name" value="THIOREDOXIN_2"/>
    <property type="match status" value="1"/>
</dbReference>
<evidence type="ECO:0000256" key="2">
    <source>
        <dbReference type="SAM" id="SignalP"/>
    </source>
</evidence>
<dbReference type="InterPro" id="IPR013766">
    <property type="entry name" value="Thioredoxin_domain"/>
</dbReference>
<feature type="transmembrane region" description="Helical" evidence="1">
    <location>
        <begin position="68"/>
        <end position="86"/>
    </location>
</feature>
<dbReference type="Pfam" id="PF00085">
    <property type="entry name" value="Thioredoxin"/>
    <property type="match status" value="1"/>
</dbReference>
<feature type="chain" id="PRO_5042818703" description="Thioredoxin domain-containing protein" evidence="2">
    <location>
        <begin position="26"/>
        <end position="297"/>
    </location>
</feature>
<name>A0AAP0CT81_9ASTR</name>
<feature type="transmembrane region" description="Helical" evidence="1">
    <location>
        <begin position="199"/>
        <end position="220"/>
    </location>
</feature>
<keyword evidence="1" id="KW-0472">Membrane</keyword>
<organism evidence="4 5">
    <name type="scientific">Deinandra increscens subsp. villosa</name>
    <dbReference type="NCBI Taxonomy" id="3103831"/>
    <lineage>
        <taxon>Eukaryota</taxon>
        <taxon>Viridiplantae</taxon>
        <taxon>Streptophyta</taxon>
        <taxon>Embryophyta</taxon>
        <taxon>Tracheophyta</taxon>
        <taxon>Spermatophyta</taxon>
        <taxon>Magnoliopsida</taxon>
        <taxon>eudicotyledons</taxon>
        <taxon>Gunneridae</taxon>
        <taxon>Pentapetalae</taxon>
        <taxon>asterids</taxon>
        <taxon>campanulids</taxon>
        <taxon>Asterales</taxon>
        <taxon>Asteraceae</taxon>
        <taxon>Asteroideae</taxon>
        <taxon>Heliantheae alliance</taxon>
        <taxon>Madieae</taxon>
        <taxon>Madiinae</taxon>
        <taxon>Deinandra</taxon>
    </lineage>
</organism>
<evidence type="ECO:0000256" key="1">
    <source>
        <dbReference type="SAM" id="Phobius"/>
    </source>
</evidence>
<keyword evidence="1" id="KW-0812">Transmembrane</keyword>
<protein>
    <recommendedName>
        <fullName evidence="3">Thioredoxin domain-containing protein</fullName>
    </recommendedName>
</protein>
<evidence type="ECO:0000313" key="5">
    <source>
        <dbReference type="Proteomes" id="UP001408789"/>
    </source>
</evidence>
<accession>A0AAP0CT81</accession>
<reference evidence="4 5" key="1">
    <citation type="submission" date="2024-04" db="EMBL/GenBank/DDBJ databases">
        <title>The reference genome of an endangered Asteraceae, Deinandra increscens subsp. villosa, native to the Central Coast of California.</title>
        <authorList>
            <person name="Guilliams M."/>
            <person name="Hasenstab-Lehman K."/>
            <person name="Meyer R."/>
            <person name="Mcevoy S."/>
        </authorList>
    </citation>
    <scope>NUCLEOTIDE SEQUENCE [LARGE SCALE GENOMIC DNA]</scope>
    <source>
        <tissue evidence="4">Leaf</tissue>
    </source>
</reference>
<dbReference type="SUPFAM" id="SSF52833">
    <property type="entry name" value="Thioredoxin-like"/>
    <property type="match status" value="1"/>
</dbReference>
<dbReference type="PANTHER" id="PTHR47126:SF3">
    <property type="entry name" value="5'-ADENYLYLSULFATE REDUCTASE-LIKE 5"/>
    <property type="match status" value="1"/>
</dbReference>
<feature type="signal peptide" evidence="2">
    <location>
        <begin position="1"/>
        <end position="25"/>
    </location>
</feature>
<feature type="domain" description="Thioredoxin" evidence="3">
    <location>
        <begin position="44"/>
        <end position="162"/>
    </location>
</feature>